<dbReference type="RefSeq" id="WP_074885830.1">
    <property type="nucleotide sequence ID" value="NZ_FOXO01000007.1"/>
</dbReference>
<feature type="coiled-coil region" evidence="1">
    <location>
        <begin position="124"/>
        <end position="161"/>
    </location>
</feature>
<evidence type="ECO:0000313" key="3">
    <source>
        <dbReference type="Proteomes" id="UP000182624"/>
    </source>
</evidence>
<evidence type="ECO:0000256" key="1">
    <source>
        <dbReference type="SAM" id="Coils"/>
    </source>
</evidence>
<keyword evidence="3" id="KW-1185">Reference proteome</keyword>
<keyword evidence="1" id="KW-0175">Coiled coil</keyword>
<organism evidence="2 3">
    <name type="scientific">Butyrivibrio proteoclasticus</name>
    <dbReference type="NCBI Taxonomy" id="43305"/>
    <lineage>
        <taxon>Bacteria</taxon>
        <taxon>Bacillati</taxon>
        <taxon>Bacillota</taxon>
        <taxon>Clostridia</taxon>
        <taxon>Lachnospirales</taxon>
        <taxon>Lachnospiraceae</taxon>
        <taxon>Butyrivibrio</taxon>
    </lineage>
</organism>
<dbReference type="OrthoDB" id="2043115at2"/>
<gene>
    <name evidence="2" type="ORF">SAMN04487928_10763</name>
</gene>
<sequence>MNINMQGLNLLNRPMSKATQDRMERQAKRDNQIAFFEKQKENLKNMKTNSLEDIQRKLDMFQQYDDQIDAAKASYNNSQMFHILDEARERGEKIAEEAEKMAPKTPEERREEMIEEATGIDKDKGTLSEVMDELEEQIEEITEMTEDMAELNEENLEALSDEALDETDAAAIEQVKEQNDMLADRTLPEKYRHIDYHI</sequence>
<dbReference type="AlphaFoldDB" id="A0A1I5SU08"/>
<name>A0A1I5SU08_9FIRM</name>
<accession>A0A1I5SU08</accession>
<protein>
    <submittedName>
        <fullName evidence="2">Uncharacterized protein</fullName>
    </submittedName>
</protein>
<reference evidence="3" key="1">
    <citation type="submission" date="2016-10" db="EMBL/GenBank/DDBJ databases">
        <authorList>
            <person name="Varghese N."/>
            <person name="Submissions S."/>
        </authorList>
    </citation>
    <scope>NUCLEOTIDE SEQUENCE [LARGE SCALE GENOMIC DNA]</scope>
    <source>
        <strain evidence="3">P18</strain>
    </source>
</reference>
<dbReference type="Proteomes" id="UP000182624">
    <property type="component" value="Unassembled WGS sequence"/>
</dbReference>
<proteinExistence type="predicted"/>
<evidence type="ECO:0000313" key="2">
    <source>
        <dbReference type="EMBL" id="SFP74250.1"/>
    </source>
</evidence>
<dbReference type="EMBL" id="FOXO01000007">
    <property type="protein sequence ID" value="SFP74250.1"/>
    <property type="molecule type" value="Genomic_DNA"/>
</dbReference>